<gene>
    <name evidence="2" type="ORF">Sango_0338100</name>
</gene>
<evidence type="ECO:0000313" key="3">
    <source>
        <dbReference type="Proteomes" id="UP001289374"/>
    </source>
</evidence>
<sequence>MLQLFLREPACDENNGNDDSYKRWRSLLDELESVIWSLMSSGGQSEARLWLCNSLSGISSINSRRQRDLFVNLLRSKPIKWHLASQLLQLIFENQPQKVGPIIAKKSYKLENFFKGNPRRILQWFSNFAGSGDFEHGKGAKALSQFAFVNRDICWEELEWKGKHGQSPAMVATKPHYFLDLDVQRTVENFLEYVPEFWSSNEFSESLKDGDILFIDTKYFVNWFTDLMYKEELEELWDVIEEFLMEQSFSFLCHHLLIILEEQDFHLFLDLIPKYLKPKSESIASGNASDWLEIVLSKYRGSSTIDQLLLLNAVTNQARQLLRLVREEGSEEEKEKIKNLVFQICDSSSYTNDLAPLMEEVSKRKPLESITSNGIKFRKSDKYTLLHDDEFSEDCGSDYDGRSSWSPKHKKRRKHKRKRKRNLDSAESYEDELVDFSLTNNRRDLQSKAGDWLLSTDGYSTTWSSEYVAALTCFGVAFERNNPGISSQRALDEILSVRTHGSEQLYLGFIYLESKGNPFIAKKLAVNLLKEYHEDDCKHKQITVLLHRRDKSVDMHLVPIPLIIHEFEFVGKKLKDRL</sequence>
<organism evidence="2 3">
    <name type="scientific">Sesamum angolense</name>
    <dbReference type="NCBI Taxonomy" id="2727404"/>
    <lineage>
        <taxon>Eukaryota</taxon>
        <taxon>Viridiplantae</taxon>
        <taxon>Streptophyta</taxon>
        <taxon>Embryophyta</taxon>
        <taxon>Tracheophyta</taxon>
        <taxon>Spermatophyta</taxon>
        <taxon>Magnoliopsida</taxon>
        <taxon>eudicotyledons</taxon>
        <taxon>Gunneridae</taxon>
        <taxon>Pentapetalae</taxon>
        <taxon>asterids</taxon>
        <taxon>lamiids</taxon>
        <taxon>Lamiales</taxon>
        <taxon>Pedaliaceae</taxon>
        <taxon>Sesamum</taxon>
    </lineage>
</organism>
<evidence type="ECO:0000256" key="1">
    <source>
        <dbReference type="SAM" id="MobiDB-lite"/>
    </source>
</evidence>
<name>A0AAE2C3C9_9LAMI</name>
<dbReference type="PANTHER" id="PTHR37766">
    <property type="entry name" value="OS01G0897100 PROTEIN"/>
    <property type="match status" value="1"/>
</dbReference>
<feature type="compositionally biased region" description="Basic residues" evidence="1">
    <location>
        <begin position="407"/>
        <end position="421"/>
    </location>
</feature>
<feature type="region of interest" description="Disordered" evidence="1">
    <location>
        <begin position="394"/>
        <end position="422"/>
    </location>
</feature>
<dbReference type="Proteomes" id="UP001289374">
    <property type="component" value="Unassembled WGS sequence"/>
</dbReference>
<reference evidence="2" key="1">
    <citation type="submission" date="2020-06" db="EMBL/GenBank/DDBJ databases">
        <authorList>
            <person name="Li T."/>
            <person name="Hu X."/>
            <person name="Zhang T."/>
            <person name="Song X."/>
            <person name="Zhang H."/>
            <person name="Dai N."/>
            <person name="Sheng W."/>
            <person name="Hou X."/>
            <person name="Wei L."/>
        </authorList>
    </citation>
    <scope>NUCLEOTIDE SEQUENCE</scope>
    <source>
        <strain evidence="2">K16</strain>
        <tissue evidence="2">Leaf</tissue>
    </source>
</reference>
<dbReference type="AlphaFoldDB" id="A0AAE2C3C9"/>
<reference evidence="2" key="2">
    <citation type="journal article" date="2024" name="Plant">
        <title>Genomic evolution and insights into agronomic trait innovations of Sesamum species.</title>
        <authorList>
            <person name="Miao H."/>
            <person name="Wang L."/>
            <person name="Qu L."/>
            <person name="Liu H."/>
            <person name="Sun Y."/>
            <person name="Le M."/>
            <person name="Wang Q."/>
            <person name="Wei S."/>
            <person name="Zheng Y."/>
            <person name="Lin W."/>
            <person name="Duan Y."/>
            <person name="Cao H."/>
            <person name="Xiong S."/>
            <person name="Wang X."/>
            <person name="Wei L."/>
            <person name="Li C."/>
            <person name="Ma Q."/>
            <person name="Ju M."/>
            <person name="Zhao R."/>
            <person name="Li G."/>
            <person name="Mu C."/>
            <person name="Tian Q."/>
            <person name="Mei H."/>
            <person name="Zhang T."/>
            <person name="Gao T."/>
            <person name="Zhang H."/>
        </authorList>
    </citation>
    <scope>NUCLEOTIDE SEQUENCE</scope>
    <source>
        <strain evidence="2">K16</strain>
    </source>
</reference>
<dbReference type="EMBL" id="JACGWL010000002">
    <property type="protein sequence ID" value="KAK4407571.1"/>
    <property type="molecule type" value="Genomic_DNA"/>
</dbReference>
<evidence type="ECO:0000313" key="2">
    <source>
        <dbReference type="EMBL" id="KAK4407571.1"/>
    </source>
</evidence>
<proteinExistence type="predicted"/>
<keyword evidence="3" id="KW-1185">Reference proteome</keyword>
<comment type="caution">
    <text evidence="2">The sequence shown here is derived from an EMBL/GenBank/DDBJ whole genome shotgun (WGS) entry which is preliminary data.</text>
</comment>
<accession>A0AAE2C3C9</accession>
<protein>
    <submittedName>
        <fullName evidence="2">Uncharacterized protein</fullName>
    </submittedName>
</protein>
<dbReference type="PANTHER" id="PTHR37766:SF1">
    <property type="entry name" value="OS01G0897100 PROTEIN"/>
    <property type="match status" value="1"/>
</dbReference>